<evidence type="ECO:0000313" key="3">
    <source>
        <dbReference type="Proteomes" id="UP000002640"/>
    </source>
</evidence>
<protein>
    <submittedName>
        <fullName evidence="2">Uncharacterized protein</fullName>
    </submittedName>
</protein>
<dbReference type="InParanoid" id="G4Z575"/>
<feature type="region of interest" description="Disordered" evidence="1">
    <location>
        <begin position="1"/>
        <end position="20"/>
    </location>
</feature>
<dbReference type="Proteomes" id="UP000002640">
    <property type="component" value="Unassembled WGS sequence"/>
</dbReference>
<dbReference type="KEGG" id="psoj:PHYSODRAFT_496825"/>
<evidence type="ECO:0000256" key="1">
    <source>
        <dbReference type="SAM" id="MobiDB-lite"/>
    </source>
</evidence>
<dbReference type="OMA" id="NSEATAW"/>
<keyword evidence="3" id="KW-1185">Reference proteome</keyword>
<dbReference type="RefSeq" id="XP_009522935.1">
    <property type="nucleotide sequence ID" value="XM_009524640.1"/>
</dbReference>
<dbReference type="STRING" id="1094619.G4Z575"/>
<name>G4Z575_PHYSP</name>
<sequence length="139" mass="15327">MIYPPSTASSHVQFGDPSSSSPSAYELVAPTTTDSVVCTDARLCLELRISSEYQLDPFFLSRYDSNTPLVSATFDKYDANDILPLIPGNSEATAWWFQTNSSDTTATPVIDLLLRLRQRSQRLSARDQLLRTACTATNA</sequence>
<proteinExistence type="predicted"/>
<dbReference type="AlphaFoldDB" id="G4Z575"/>
<dbReference type="EMBL" id="JH159153">
    <property type="protein sequence ID" value="EGZ20218.1"/>
    <property type="molecule type" value="Genomic_DNA"/>
</dbReference>
<gene>
    <name evidence="2" type="ORF">PHYSODRAFT_496825</name>
</gene>
<organism evidence="2 3">
    <name type="scientific">Phytophthora sojae (strain P6497)</name>
    <name type="common">Soybean stem and root rot agent</name>
    <name type="synonym">Phytophthora megasperma f. sp. glycines</name>
    <dbReference type="NCBI Taxonomy" id="1094619"/>
    <lineage>
        <taxon>Eukaryota</taxon>
        <taxon>Sar</taxon>
        <taxon>Stramenopiles</taxon>
        <taxon>Oomycota</taxon>
        <taxon>Peronosporomycetes</taxon>
        <taxon>Peronosporales</taxon>
        <taxon>Peronosporaceae</taxon>
        <taxon>Phytophthora</taxon>
    </lineage>
</organism>
<accession>G4Z575</accession>
<evidence type="ECO:0000313" key="2">
    <source>
        <dbReference type="EMBL" id="EGZ20218.1"/>
    </source>
</evidence>
<dbReference type="GeneID" id="20657363"/>
<reference evidence="2 3" key="1">
    <citation type="journal article" date="2006" name="Science">
        <title>Phytophthora genome sequences uncover evolutionary origins and mechanisms of pathogenesis.</title>
        <authorList>
            <person name="Tyler B.M."/>
            <person name="Tripathy S."/>
            <person name="Zhang X."/>
            <person name="Dehal P."/>
            <person name="Jiang R.H."/>
            <person name="Aerts A."/>
            <person name="Arredondo F.D."/>
            <person name="Baxter L."/>
            <person name="Bensasson D."/>
            <person name="Beynon J.L."/>
            <person name="Chapman J."/>
            <person name="Damasceno C.M."/>
            <person name="Dorrance A.E."/>
            <person name="Dou D."/>
            <person name="Dickerman A.W."/>
            <person name="Dubchak I.L."/>
            <person name="Garbelotto M."/>
            <person name="Gijzen M."/>
            <person name="Gordon S.G."/>
            <person name="Govers F."/>
            <person name="Grunwald N.J."/>
            <person name="Huang W."/>
            <person name="Ivors K.L."/>
            <person name="Jones R.W."/>
            <person name="Kamoun S."/>
            <person name="Krampis K."/>
            <person name="Lamour K.H."/>
            <person name="Lee M.K."/>
            <person name="McDonald W.H."/>
            <person name="Medina M."/>
            <person name="Meijer H.J."/>
            <person name="Nordberg E.K."/>
            <person name="Maclean D.J."/>
            <person name="Ospina-Giraldo M.D."/>
            <person name="Morris P.F."/>
            <person name="Phuntumart V."/>
            <person name="Putnam N.H."/>
            <person name="Rash S."/>
            <person name="Rose J.K."/>
            <person name="Sakihama Y."/>
            <person name="Salamov A.A."/>
            <person name="Savidor A."/>
            <person name="Scheuring C.F."/>
            <person name="Smith B.M."/>
            <person name="Sobral B.W."/>
            <person name="Terry A."/>
            <person name="Torto-Alalibo T.A."/>
            <person name="Win J."/>
            <person name="Xu Z."/>
            <person name="Zhang H."/>
            <person name="Grigoriev I.V."/>
            <person name="Rokhsar D.S."/>
            <person name="Boore J.L."/>
        </authorList>
    </citation>
    <scope>NUCLEOTIDE SEQUENCE [LARGE SCALE GENOMIC DNA]</scope>
    <source>
        <strain evidence="2 3">P6497</strain>
    </source>
</reference>